<organism evidence="2 3">
    <name type="scientific">Effrenium voratum</name>
    <dbReference type="NCBI Taxonomy" id="2562239"/>
    <lineage>
        <taxon>Eukaryota</taxon>
        <taxon>Sar</taxon>
        <taxon>Alveolata</taxon>
        <taxon>Dinophyceae</taxon>
        <taxon>Suessiales</taxon>
        <taxon>Symbiodiniaceae</taxon>
        <taxon>Effrenium</taxon>
    </lineage>
</organism>
<dbReference type="AlphaFoldDB" id="A0AA36HS70"/>
<sequence length="191" mass="20831">MSWISFLAGWLRHTLDLAPVLPGLSEKSIIMQFTVVATLAPDERLEKQRQNEWNSQFRDTLSRAASSVQRFAEQDPTDAELQHLGEQFLASAQTLAEQSEAALSNVADKVTGGVSSLGLTSEDSPKRSGDLDAQRFVREAKQLESAGGTRLMVAEVAEVLHTWQERLSAPGKGSTSALKALLQRAKLCTLP</sequence>
<evidence type="ECO:0000313" key="3">
    <source>
        <dbReference type="Proteomes" id="UP001178507"/>
    </source>
</evidence>
<reference evidence="2" key="1">
    <citation type="submission" date="2023-08" db="EMBL/GenBank/DDBJ databases">
        <authorList>
            <person name="Chen Y."/>
            <person name="Shah S."/>
            <person name="Dougan E. K."/>
            <person name="Thang M."/>
            <person name="Chan C."/>
        </authorList>
    </citation>
    <scope>NUCLEOTIDE SEQUENCE</scope>
</reference>
<comment type="caution">
    <text evidence="2">The sequence shown here is derived from an EMBL/GenBank/DDBJ whole genome shotgun (WGS) entry which is preliminary data.</text>
</comment>
<evidence type="ECO:0000313" key="2">
    <source>
        <dbReference type="EMBL" id="CAJ1374360.1"/>
    </source>
</evidence>
<gene>
    <name evidence="2" type="ORF">EVOR1521_LOCUS3932</name>
</gene>
<dbReference type="Proteomes" id="UP001178507">
    <property type="component" value="Unassembled WGS sequence"/>
</dbReference>
<feature type="chain" id="PRO_5041430114" evidence="1">
    <location>
        <begin position="17"/>
        <end position="191"/>
    </location>
</feature>
<keyword evidence="3" id="KW-1185">Reference proteome</keyword>
<proteinExistence type="predicted"/>
<keyword evidence="1" id="KW-0732">Signal</keyword>
<feature type="signal peptide" evidence="1">
    <location>
        <begin position="1"/>
        <end position="16"/>
    </location>
</feature>
<protein>
    <submittedName>
        <fullName evidence="2">Uncharacterized protein</fullName>
    </submittedName>
</protein>
<evidence type="ECO:0000256" key="1">
    <source>
        <dbReference type="SAM" id="SignalP"/>
    </source>
</evidence>
<dbReference type="EMBL" id="CAUJNA010000247">
    <property type="protein sequence ID" value="CAJ1374360.1"/>
    <property type="molecule type" value="Genomic_DNA"/>
</dbReference>
<accession>A0AA36HS70</accession>
<name>A0AA36HS70_9DINO</name>